<organism evidence="3 4">
    <name type="scientific">Saccharopolyspora dendranthemae</name>
    <dbReference type="NCBI Taxonomy" id="1181886"/>
    <lineage>
        <taxon>Bacteria</taxon>
        <taxon>Bacillati</taxon>
        <taxon>Actinomycetota</taxon>
        <taxon>Actinomycetes</taxon>
        <taxon>Pseudonocardiales</taxon>
        <taxon>Pseudonocardiaceae</taxon>
        <taxon>Saccharopolyspora</taxon>
    </lineage>
</organism>
<sequence>MVSWQARVVIAQYWITRRKRIFADLAKLRASAESHEAESVQVPGWVYRRFRVEESDVLGHRCFTLHPHEPENSQHILYLHGGAYVHQVEHAHWRFLARLIDATGSVVTVPIYPLAPAHTYEDTLTMIWECYQQVLNGIPAQDQIIMGDSAGGGLTLYIAQRLKRLRRPQPRRLVLFAPWLDLTTSHPAIAERESNDPFLSAPGLREAARLYTRGLDPRDPRVSPLFGDLSGLAPMSVFTGTRDVLLTDSRRLRERIHAHGSDIDYEEYPGMFHGWILQALPEAEHATNQVSALVGD</sequence>
<name>A0A561U7H9_9PSEU</name>
<feature type="domain" description="Alpha/beta hydrolase fold-3" evidence="2">
    <location>
        <begin position="76"/>
        <end position="276"/>
    </location>
</feature>
<dbReference type="OrthoDB" id="9803828at2"/>
<keyword evidence="1" id="KW-0378">Hydrolase</keyword>
<dbReference type="Pfam" id="PF07859">
    <property type="entry name" value="Abhydrolase_3"/>
    <property type="match status" value="1"/>
</dbReference>
<comment type="caution">
    <text evidence="3">The sequence shown here is derived from an EMBL/GenBank/DDBJ whole genome shotgun (WGS) entry which is preliminary data.</text>
</comment>
<protein>
    <submittedName>
        <fullName evidence="3">Acetyl esterase/lipase</fullName>
    </submittedName>
</protein>
<accession>A0A561U7H9</accession>
<dbReference type="RefSeq" id="WP_145738295.1">
    <property type="nucleotide sequence ID" value="NZ_VIWX01000002.1"/>
</dbReference>
<keyword evidence="4" id="KW-1185">Reference proteome</keyword>
<proteinExistence type="predicted"/>
<dbReference type="Gene3D" id="3.40.50.1820">
    <property type="entry name" value="alpha/beta hydrolase"/>
    <property type="match status" value="1"/>
</dbReference>
<dbReference type="InterPro" id="IPR050300">
    <property type="entry name" value="GDXG_lipolytic_enzyme"/>
</dbReference>
<dbReference type="EMBL" id="VIWX01000002">
    <property type="protein sequence ID" value="TWF95293.1"/>
    <property type="molecule type" value="Genomic_DNA"/>
</dbReference>
<dbReference type="GO" id="GO:0016787">
    <property type="term" value="F:hydrolase activity"/>
    <property type="evidence" value="ECO:0007669"/>
    <property type="project" value="UniProtKB-KW"/>
</dbReference>
<dbReference type="AlphaFoldDB" id="A0A561U7H9"/>
<dbReference type="InterPro" id="IPR013094">
    <property type="entry name" value="AB_hydrolase_3"/>
</dbReference>
<evidence type="ECO:0000313" key="4">
    <source>
        <dbReference type="Proteomes" id="UP000316184"/>
    </source>
</evidence>
<dbReference type="PANTHER" id="PTHR48081">
    <property type="entry name" value="AB HYDROLASE SUPERFAMILY PROTEIN C4A8.06C"/>
    <property type="match status" value="1"/>
</dbReference>
<dbReference type="InterPro" id="IPR029058">
    <property type="entry name" value="AB_hydrolase_fold"/>
</dbReference>
<reference evidence="3 4" key="1">
    <citation type="submission" date="2019-06" db="EMBL/GenBank/DDBJ databases">
        <title>Sequencing the genomes of 1000 actinobacteria strains.</title>
        <authorList>
            <person name="Klenk H.-P."/>
        </authorList>
    </citation>
    <scope>NUCLEOTIDE SEQUENCE [LARGE SCALE GENOMIC DNA]</scope>
    <source>
        <strain evidence="3 4">DSM 46699</strain>
    </source>
</reference>
<dbReference type="PANTHER" id="PTHR48081:SF8">
    <property type="entry name" value="ALPHA_BETA HYDROLASE FOLD-3 DOMAIN-CONTAINING PROTEIN-RELATED"/>
    <property type="match status" value="1"/>
</dbReference>
<gene>
    <name evidence="3" type="ORF">FHU35_12287</name>
</gene>
<evidence type="ECO:0000256" key="1">
    <source>
        <dbReference type="ARBA" id="ARBA00022801"/>
    </source>
</evidence>
<dbReference type="SUPFAM" id="SSF53474">
    <property type="entry name" value="alpha/beta-Hydrolases"/>
    <property type="match status" value="1"/>
</dbReference>
<evidence type="ECO:0000313" key="3">
    <source>
        <dbReference type="EMBL" id="TWF95293.1"/>
    </source>
</evidence>
<dbReference type="Proteomes" id="UP000316184">
    <property type="component" value="Unassembled WGS sequence"/>
</dbReference>
<evidence type="ECO:0000259" key="2">
    <source>
        <dbReference type="Pfam" id="PF07859"/>
    </source>
</evidence>